<dbReference type="Gene3D" id="3.40.1090.10">
    <property type="entry name" value="Cytosolic phospholipase A2 catalytic domain"/>
    <property type="match status" value="1"/>
</dbReference>
<sequence>MGNTAGAVKAHEIQNAEEAELTEFKDNNHPPVSTLVGHGCMFKQPISMSRDIRVGRWKERYFILKRGALFYYSVTSTMSCSVTADTRVELGPFQFTLAAESGHVVRVGHTTFAVPIKEHARKWVDILKHRAQPFHGAVYFLAYPNTQWETWCVRHLDFQPAPSETEESVLVIRELSQLGHVSLARARVEECASSSPEGHGDNGISGTSKCIFHVATESKILTLRCASPQLCDAWKMSITQALDHPTPACPVSDQDATMLEFFNTLHDVMENAAGGADVVGTRRASSPSRRKPFFVLSIDGGGTRGIIPCIVLERIVKHIPHFLGRVDMLAGTSNGALLAMALAFGHYPATIREMMLLTSRAVFGEKQGHYSVSSAKWSNRALALFCQEVWQDQTLADAHVPCLVPAFLLDNQRASPERDMETRVFTSATHGSEKVRDVLMRTCAAPIYFPAWQSYVDGGVFAHNPADLAVAHALAQLNVPLEDVVVLSLSTGHVRQYMADDAHNYGYYQWATQLPTVLWRGMIDKTTTLCRALLGDRFNRIDPELEQELALDEPTLFPAMITCAEEENLDRVVEWIKEKLY</sequence>
<dbReference type="GO" id="GO:0006629">
    <property type="term" value="P:lipid metabolic process"/>
    <property type="evidence" value="ECO:0007669"/>
    <property type="project" value="UniProtKB-KW"/>
</dbReference>
<organism evidence="4">
    <name type="scientific">viral metagenome</name>
    <dbReference type="NCBI Taxonomy" id="1070528"/>
    <lineage>
        <taxon>unclassified sequences</taxon>
        <taxon>metagenomes</taxon>
        <taxon>organismal metagenomes</taxon>
    </lineage>
</organism>
<evidence type="ECO:0008006" key="5">
    <source>
        <dbReference type="Google" id="ProtNLM"/>
    </source>
</evidence>
<dbReference type="Pfam" id="PF01734">
    <property type="entry name" value="Patatin"/>
    <property type="match status" value="1"/>
</dbReference>
<dbReference type="InterPro" id="IPR047156">
    <property type="entry name" value="Teg/CotR/CapV-like"/>
</dbReference>
<dbReference type="SUPFAM" id="SSF50729">
    <property type="entry name" value="PH domain-like"/>
    <property type="match status" value="1"/>
</dbReference>
<feature type="domain" description="PH" evidence="2">
    <location>
        <begin position="34"/>
        <end position="243"/>
    </location>
</feature>
<evidence type="ECO:0000259" key="2">
    <source>
        <dbReference type="PROSITE" id="PS50003"/>
    </source>
</evidence>
<proteinExistence type="predicted"/>
<dbReference type="PANTHER" id="PTHR24138:SF12">
    <property type="entry name" value="PATATIN FAMILY PROTEIN"/>
    <property type="match status" value="1"/>
</dbReference>
<dbReference type="InterPro" id="IPR002641">
    <property type="entry name" value="PNPLA_dom"/>
</dbReference>
<dbReference type="Gene3D" id="2.30.29.30">
    <property type="entry name" value="Pleckstrin-homology domain (PH domain)/Phosphotyrosine-binding domain (PTB)"/>
    <property type="match status" value="1"/>
</dbReference>
<dbReference type="PROSITE" id="PS51635">
    <property type="entry name" value="PNPLA"/>
    <property type="match status" value="1"/>
</dbReference>
<protein>
    <recommendedName>
        <fullName evidence="5">PNPLA domain-containing protein</fullName>
    </recommendedName>
</protein>
<dbReference type="PANTHER" id="PTHR24138">
    <property type="entry name" value="INTRACELLLAR PHOSPHOLIPASE A FAMILY"/>
    <property type="match status" value="1"/>
</dbReference>
<accession>A0A6C0BLX6</accession>
<dbReference type="SUPFAM" id="SSF52151">
    <property type="entry name" value="FabD/lysophospholipase-like"/>
    <property type="match status" value="1"/>
</dbReference>
<dbReference type="AlphaFoldDB" id="A0A6C0BLX6"/>
<dbReference type="InterPro" id="IPR001849">
    <property type="entry name" value="PH_domain"/>
</dbReference>
<dbReference type="InterPro" id="IPR011993">
    <property type="entry name" value="PH-like_dom_sf"/>
</dbReference>
<reference evidence="4" key="1">
    <citation type="journal article" date="2020" name="Nature">
        <title>Giant virus diversity and host interactions through global metagenomics.</title>
        <authorList>
            <person name="Schulz F."/>
            <person name="Roux S."/>
            <person name="Paez-Espino D."/>
            <person name="Jungbluth S."/>
            <person name="Walsh D.A."/>
            <person name="Denef V.J."/>
            <person name="McMahon K.D."/>
            <person name="Konstantinidis K.T."/>
            <person name="Eloe-Fadrosh E.A."/>
            <person name="Kyrpides N.C."/>
            <person name="Woyke T."/>
        </authorList>
    </citation>
    <scope>NUCLEOTIDE SEQUENCE</scope>
    <source>
        <strain evidence="4">GVMAG-M-3300017989-17</strain>
    </source>
</reference>
<evidence type="ECO:0000256" key="1">
    <source>
        <dbReference type="ARBA" id="ARBA00023098"/>
    </source>
</evidence>
<dbReference type="PROSITE" id="PS50003">
    <property type="entry name" value="PH_DOMAIN"/>
    <property type="match status" value="1"/>
</dbReference>
<evidence type="ECO:0000313" key="4">
    <source>
        <dbReference type="EMBL" id="QHS93385.1"/>
    </source>
</evidence>
<dbReference type="SMART" id="SM00233">
    <property type="entry name" value="PH"/>
    <property type="match status" value="1"/>
</dbReference>
<dbReference type="InterPro" id="IPR016035">
    <property type="entry name" value="Acyl_Trfase/lysoPLipase"/>
</dbReference>
<feature type="domain" description="PNPLA" evidence="3">
    <location>
        <begin position="296"/>
        <end position="470"/>
    </location>
</feature>
<keyword evidence="1" id="KW-0443">Lipid metabolism</keyword>
<name>A0A6C0BLX6_9ZZZZ</name>
<dbReference type="EMBL" id="MN739203">
    <property type="protein sequence ID" value="QHS93385.1"/>
    <property type="molecule type" value="Genomic_DNA"/>
</dbReference>
<evidence type="ECO:0000259" key="3">
    <source>
        <dbReference type="PROSITE" id="PS51635"/>
    </source>
</evidence>